<gene>
    <name evidence="1" type="ORF">SAMN06295987_104312</name>
</gene>
<organism evidence="1 2">
    <name type="scientific">Novosphingobium mathurense</name>
    <dbReference type="NCBI Taxonomy" id="428990"/>
    <lineage>
        <taxon>Bacteria</taxon>
        <taxon>Pseudomonadati</taxon>
        <taxon>Pseudomonadota</taxon>
        <taxon>Alphaproteobacteria</taxon>
        <taxon>Sphingomonadales</taxon>
        <taxon>Sphingomonadaceae</taxon>
        <taxon>Novosphingobium</taxon>
    </lineage>
</organism>
<accession>A0A1U6I7H7</accession>
<dbReference type="Proteomes" id="UP000190989">
    <property type="component" value="Unassembled WGS sequence"/>
</dbReference>
<dbReference type="STRING" id="428990.SAMN06295987_104312"/>
<reference evidence="2" key="1">
    <citation type="submission" date="2017-02" db="EMBL/GenBank/DDBJ databases">
        <authorList>
            <person name="Varghese N."/>
            <person name="Submissions S."/>
        </authorList>
    </citation>
    <scope>NUCLEOTIDE SEQUENCE [LARGE SCALE GENOMIC DNA]</scope>
    <source>
        <strain evidence="2">SM117</strain>
    </source>
</reference>
<protein>
    <submittedName>
        <fullName evidence="1">Uncharacterized protein</fullName>
    </submittedName>
</protein>
<keyword evidence="2" id="KW-1185">Reference proteome</keyword>
<evidence type="ECO:0000313" key="1">
    <source>
        <dbReference type="EMBL" id="SLK03951.1"/>
    </source>
</evidence>
<dbReference type="RefSeq" id="WP_139384017.1">
    <property type="nucleotide sequence ID" value="NZ_FVZE01000004.1"/>
</dbReference>
<dbReference type="AlphaFoldDB" id="A0A1U6I7H7"/>
<sequence length="99" mass="11002">MDNWQPGDLALCVRNGFKMCRTGPIAPDALQIPVGSVQIVSGVFEAIDEVYRAEGVLFLKFRGSASTKQYDCRGFRKIHPLTDEERESFLADLPEPVEG</sequence>
<dbReference type="EMBL" id="FVZE01000004">
    <property type="protein sequence ID" value="SLK03951.1"/>
    <property type="molecule type" value="Genomic_DNA"/>
</dbReference>
<proteinExistence type="predicted"/>
<evidence type="ECO:0000313" key="2">
    <source>
        <dbReference type="Proteomes" id="UP000190989"/>
    </source>
</evidence>
<name>A0A1U6I7H7_9SPHN</name>